<evidence type="ECO:0000313" key="3">
    <source>
        <dbReference type="Proteomes" id="UP000694380"/>
    </source>
</evidence>
<evidence type="ECO:0000256" key="1">
    <source>
        <dbReference type="SAM" id="MobiDB-lite"/>
    </source>
</evidence>
<organism evidence="2 3">
    <name type="scientific">Chrysemys picta bellii</name>
    <name type="common">Western painted turtle</name>
    <name type="synonym">Emys bellii</name>
    <dbReference type="NCBI Taxonomy" id="8478"/>
    <lineage>
        <taxon>Eukaryota</taxon>
        <taxon>Metazoa</taxon>
        <taxon>Chordata</taxon>
        <taxon>Craniata</taxon>
        <taxon>Vertebrata</taxon>
        <taxon>Euteleostomi</taxon>
        <taxon>Archelosauria</taxon>
        <taxon>Testudinata</taxon>
        <taxon>Testudines</taxon>
        <taxon>Cryptodira</taxon>
        <taxon>Durocryptodira</taxon>
        <taxon>Testudinoidea</taxon>
        <taxon>Emydidae</taxon>
        <taxon>Chrysemys</taxon>
    </lineage>
</organism>
<reference evidence="2" key="1">
    <citation type="submission" date="2025-08" db="UniProtKB">
        <authorList>
            <consortium name="Ensembl"/>
        </authorList>
    </citation>
    <scope>IDENTIFICATION</scope>
</reference>
<proteinExistence type="predicted"/>
<name>A0A8C3FF72_CHRPI</name>
<reference evidence="2" key="2">
    <citation type="submission" date="2025-09" db="UniProtKB">
        <authorList>
            <consortium name="Ensembl"/>
        </authorList>
    </citation>
    <scope>IDENTIFICATION</scope>
</reference>
<dbReference type="AlphaFoldDB" id="A0A8C3FF72"/>
<feature type="region of interest" description="Disordered" evidence="1">
    <location>
        <begin position="1"/>
        <end position="22"/>
    </location>
</feature>
<dbReference type="Ensembl" id="ENSCPBT00000005624.1">
    <property type="protein sequence ID" value="ENSCPBP00000004619.1"/>
    <property type="gene ID" value="ENSCPBG00000003699.1"/>
</dbReference>
<accession>A0A8C3FF72</accession>
<evidence type="ECO:0000313" key="2">
    <source>
        <dbReference type="Ensembl" id="ENSCPBP00000004619.1"/>
    </source>
</evidence>
<sequence>MSWYCNHRGPNQKTRSWGVGRGHKASVGGHSIATLTSVLLPSELGSRRVVSGQVSSSEGNATASSSAKVRVAIPNHATLTSVLLPSLLDFQPTATKLPAVVGGFQRWFRSDNKTFNGLSRIILCVGVCLQSKENLVAGAGEPTRAHGAQTSGLFHCCVDF</sequence>
<dbReference type="Proteomes" id="UP000694380">
    <property type="component" value="Unplaced"/>
</dbReference>
<keyword evidence="3" id="KW-1185">Reference proteome</keyword>
<protein>
    <submittedName>
        <fullName evidence="2">Uncharacterized protein</fullName>
    </submittedName>
</protein>